<dbReference type="EMBL" id="FQXA01000004">
    <property type="protein sequence ID" value="SHH10657.1"/>
    <property type="molecule type" value="Genomic_DNA"/>
</dbReference>
<feature type="transmembrane region" description="Helical" evidence="6">
    <location>
        <begin position="21"/>
        <end position="41"/>
    </location>
</feature>
<evidence type="ECO:0000313" key="7">
    <source>
        <dbReference type="EMBL" id="SHH10657.1"/>
    </source>
</evidence>
<dbReference type="GO" id="GO:0016020">
    <property type="term" value="C:membrane"/>
    <property type="evidence" value="ECO:0007669"/>
    <property type="project" value="UniProtKB-SubCell"/>
</dbReference>
<dbReference type="PANTHER" id="PTHR30168:SF0">
    <property type="entry name" value="INNER MEMBRANE PROTEIN"/>
    <property type="match status" value="1"/>
</dbReference>
<dbReference type="Proteomes" id="UP000184000">
    <property type="component" value="Unassembled WGS sequence"/>
</dbReference>
<evidence type="ECO:0000256" key="1">
    <source>
        <dbReference type="ARBA" id="ARBA00004167"/>
    </source>
</evidence>
<evidence type="ECO:0000256" key="6">
    <source>
        <dbReference type="SAM" id="Phobius"/>
    </source>
</evidence>
<comment type="subcellular location">
    <subcellularLocation>
        <location evidence="1">Membrane</location>
        <topology evidence="1">Single-pass membrane protein</topology>
    </subcellularLocation>
</comment>
<dbReference type="RefSeq" id="WP_073301073.1">
    <property type="nucleotide sequence ID" value="NZ_FQXA01000004.1"/>
</dbReference>
<dbReference type="SUPFAM" id="SSF55486">
    <property type="entry name" value="Metalloproteases ('zincins'), catalytic domain"/>
    <property type="match status" value="1"/>
</dbReference>
<keyword evidence="4 6" id="KW-0472">Membrane</keyword>
<proteinExistence type="predicted"/>
<protein>
    <recommendedName>
        <fullName evidence="9">Neutral zinc metallopeptidase</fullName>
    </recommendedName>
</protein>
<reference evidence="7 8" key="1">
    <citation type="submission" date="2016-11" db="EMBL/GenBank/DDBJ databases">
        <authorList>
            <person name="Jaros S."/>
            <person name="Januszkiewicz K."/>
            <person name="Wedrychowicz H."/>
        </authorList>
    </citation>
    <scope>NUCLEOTIDE SEQUENCE [LARGE SCALE GENOMIC DNA]</scope>
    <source>
        <strain evidence="7 8">DSM 18231</strain>
    </source>
</reference>
<evidence type="ECO:0008006" key="9">
    <source>
        <dbReference type="Google" id="ProtNLM"/>
    </source>
</evidence>
<evidence type="ECO:0000256" key="4">
    <source>
        <dbReference type="ARBA" id="ARBA00023136"/>
    </source>
</evidence>
<sequence>MRWKKARRSDNVVDARGRSGGIGGGRLSLAGVAIVVVIGLLSGQDPMQILGQLADQSGPAPTQQSSTPANGDDPQVAFVQSILGDTEDTWRALFQQSGQQYRDPTLVLFRGGVSSACGFANSAVGPFYCPGDRQVYLDLQFFDEMASRFSVAGDFAQAYVIAHEVGHHVQTLLGVSQQMQAARQRGARMEGDNGLLVRQELQADCFAGVWANHAQQRHDWLEEGDLEEALNAANAIGDDRLQQQSQGRVVPDAFTHGTSAQRVKWFRTGFDSGDPTRCDTFQTQRL</sequence>
<evidence type="ECO:0000256" key="5">
    <source>
        <dbReference type="SAM" id="MobiDB-lite"/>
    </source>
</evidence>
<evidence type="ECO:0000256" key="3">
    <source>
        <dbReference type="ARBA" id="ARBA00022989"/>
    </source>
</evidence>
<dbReference type="Pfam" id="PF04228">
    <property type="entry name" value="Zn_peptidase"/>
    <property type="match status" value="1"/>
</dbReference>
<organism evidence="7 8">
    <name type="scientific">Stutzerimonas xanthomarina DSM 18231</name>
    <dbReference type="NCBI Taxonomy" id="1403346"/>
    <lineage>
        <taxon>Bacteria</taxon>
        <taxon>Pseudomonadati</taxon>
        <taxon>Pseudomonadota</taxon>
        <taxon>Gammaproteobacteria</taxon>
        <taxon>Pseudomonadales</taxon>
        <taxon>Pseudomonadaceae</taxon>
        <taxon>Stutzerimonas</taxon>
    </lineage>
</organism>
<evidence type="ECO:0000256" key="2">
    <source>
        <dbReference type="ARBA" id="ARBA00022692"/>
    </source>
</evidence>
<keyword evidence="2 6" id="KW-0812">Transmembrane</keyword>
<dbReference type="GeneID" id="98636828"/>
<dbReference type="PANTHER" id="PTHR30168">
    <property type="entry name" value="PUTATIVE MEMBRANE PROTEIN YPFJ"/>
    <property type="match status" value="1"/>
</dbReference>
<feature type="region of interest" description="Disordered" evidence="5">
    <location>
        <begin position="54"/>
        <end position="74"/>
    </location>
</feature>
<dbReference type="AlphaFoldDB" id="A0A1M5Q8Y3"/>
<accession>A0A1M5Q8Y3</accession>
<gene>
    <name evidence="7" type="ORF">SAMN02744645_2469</name>
</gene>
<keyword evidence="3 6" id="KW-1133">Transmembrane helix</keyword>
<dbReference type="InterPro" id="IPR007343">
    <property type="entry name" value="Uncharacterised_pept_Zn_put"/>
</dbReference>
<name>A0A1M5Q8Y3_9GAMM</name>
<evidence type="ECO:0000313" key="8">
    <source>
        <dbReference type="Proteomes" id="UP000184000"/>
    </source>
</evidence>
<feature type="compositionally biased region" description="Polar residues" evidence="5">
    <location>
        <begin position="59"/>
        <end position="69"/>
    </location>
</feature>